<comment type="caution">
    <text evidence="9">The sequence shown here is derived from an EMBL/GenBank/DDBJ whole genome shotgun (WGS) entry which is preliminary data.</text>
</comment>
<feature type="binding site" evidence="6">
    <location>
        <position position="206"/>
    </location>
    <ligand>
        <name>a divalent metal cation</name>
        <dbReference type="ChEBI" id="CHEBI:60240"/>
        <label>2</label>
        <note>catalytic</note>
    </ligand>
</feature>
<dbReference type="GO" id="GO:0070006">
    <property type="term" value="F:metalloaminopeptidase activity"/>
    <property type="evidence" value="ECO:0007669"/>
    <property type="project" value="UniProtKB-UniRule"/>
</dbReference>
<protein>
    <recommendedName>
        <fullName evidence="6 7">Methionine aminopeptidase</fullName>
        <shortName evidence="6">MAP</shortName>
        <shortName evidence="6">MetAP</shortName>
        <ecNumber evidence="6 7">3.4.11.18</ecNumber>
    </recommendedName>
    <alternativeName>
        <fullName evidence="6">Peptidase M</fullName>
    </alternativeName>
</protein>
<comment type="function">
    <text evidence="1 6">Removes the N-terminal methionine from nascent proteins. The N-terminal methionine is often cleaved when the second residue in the primary sequence is small and uncharged (Met-Ala-, Cys, Gly, Pro, Ser, Thr, or Val). Requires deformylation of the N(alpha)-formylated initiator methionine before it can be hydrolyzed.</text>
</comment>
<evidence type="ECO:0000256" key="3">
    <source>
        <dbReference type="ARBA" id="ARBA00022670"/>
    </source>
</evidence>
<evidence type="ECO:0000313" key="9">
    <source>
        <dbReference type="EMBL" id="OGZ42453.1"/>
    </source>
</evidence>
<dbReference type="SUPFAM" id="SSF55920">
    <property type="entry name" value="Creatinase/aminopeptidase"/>
    <property type="match status" value="1"/>
</dbReference>
<dbReference type="InterPro" id="IPR000994">
    <property type="entry name" value="Pept_M24"/>
</dbReference>
<feature type="binding site" evidence="6">
    <location>
        <position position="180"/>
    </location>
    <ligand>
        <name>substrate</name>
    </ligand>
</feature>
<keyword evidence="4 6" id="KW-0479">Metal-binding</keyword>
<dbReference type="InterPro" id="IPR002467">
    <property type="entry name" value="Pept_M24A_MAP1"/>
</dbReference>
<evidence type="ECO:0000256" key="2">
    <source>
        <dbReference type="ARBA" id="ARBA00022438"/>
    </source>
</evidence>
<feature type="binding site" evidence="6">
    <location>
        <position position="110"/>
    </location>
    <ligand>
        <name>a divalent metal cation</name>
        <dbReference type="ChEBI" id="CHEBI:60240"/>
        <label>1</label>
    </ligand>
</feature>
<dbReference type="Pfam" id="PF00557">
    <property type="entry name" value="Peptidase_M24"/>
    <property type="match status" value="1"/>
</dbReference>
<dbReference type="EMBL" id="MHNI01000018">
    <property type="protein sequence ID" value="OGZ42453.1"/>
    <property type="molecule type" value="Genomic_DNA"/>
</dbReference>
<evidence type="ECO:0000259" key="8">
    <source>
        <dbReference type="Pfam" id="PF00557"/>
    </source>
</evidence>
<accession>A0A1G2FWL2</accession>
<dbReference type="Gene3D" id="3.90.230.10">
    <property type="entry name" value="Creatinase/methionine aminopeptidase superfamily"/>
    <property type="match status" value="1"/>
</dbReference>
<comment type="subunit">
    <text evidence="6">Monomer.</text>
</comment>
<gene>
    <name evidence="6" type="primary">map</name>
    <name evidence="9" type="ORF">A2W41_03665</name>
</gene>
<comment type="catalytic activity">
    <reaction evidence="6 7">
        <text>Release of N-terminal amino acids, preferentially methionine, from peptides and arylamides.</text>
        <dbReference type="EC" id="3.4.11.18"/>
    </reaction>
</comment>
<dbReference type="InterPro" id="IPR036005">
    <property type="entry name" value="Creatinase/aminopeptidase-like"/>
</dbReference>
<dbReference type="EC" id="3.4.11.18" evidence="6 7"/>
<comment type="similarity">
    <text evidence="6">Belongs to the peptidase M24A family. Methionine aminopeptidase type 1 subfamily.</text>
</comment>
<dbReference type="PANTHER" id="PTHR43330">
    <property type="entry name" value="METHIONINE AMINOPEPTIDASE"/>
    <property type="match status" value="1"/>
</dbReference>
<feature type="binding site" evidence="6">
    <location>
        <position position="237"/>
    </location>
    <ligand>
        <name>a divalent metal cation</name>
        <dbReference type="ChEBI" id="CHEBI:60240"/>
        <label>2</label>
        <note>catalytic</note>
    </ligand>
</feature>
<dbReference type="GO" id="GO:0006508">
    <property type="term" value="P:proteolysis"/>
    <property type="evidence" value="ECO:0007669"/>
    <property type="project" value="UniProtKB-KW"/>
</dbReference>
<dbReference type="PANTHER" id="PTHR43330:SF27">
    <property type="entry name" value="METHIONINE AMINOPEPTIDASE"/>
    <property type="match status" value="1"/>
</dbReference>
<keyword evidence="5 6" id="KW-0378">Hydrolase</keyword>
<sequence>MIARLEKEVRILKEGGKILSGILSCVCEIVRAGVTTKELDALAEQLIFESGATPSFNGYIPKGAKGPYPATLCTSVNEELVHAIPSERILRSGDIIGLDVGMQYKGLFTDMAVTIGVGNISDELRQLLQVTKTALERGIKAACIGGHVGDIGHAIESYVQKYGYGIVRELVGHGVGQAAHEEPQVPNHGKRGSGPKLLEGMVLAIEPMVTLGAPALKLAEDGWAWVTEDGKPSAHFEHTILVTKNGAEVLTT</sequence>
<dbReference type="GO" id="GO:0004239">
    <property type="term" value="F:initiator methionyl aminopeptidase activity"/>
    <property type="evidence" value="ECO:0007669"/>
    <property type="project" value="UniProtKB-UniRule"/>
</dbReference>
<feature type="domain" description="Peptidase M24" evidence="8">
    <location>
        <begin position="12"/>
        <end position="244"/>
    </location>
</feature>
<dbReference type="CDD" id="cd01086">
    <property type="entry name" value="MetAP1"/>
    <property type="match status" value="1"/>
</dbReference>
<feature type="binding site" evidence="6">
    <location>
        <position position="173"/>
    </location>
    <ligand>
        <name>a divalent metal cation</name>
        <dbReference type="ChEBI" id="CHEBI:60240"/>
        <label>2</label>
        <note>catalytic</note>
    </ligand>
</feature>
<proteinExistence type="inferred from homology"/>
<evidence type="ECO:0000256" key="5">
    <source>
        <dbReference type="ARBA" id="ARBA00022801"/>
    </source>
</evidence>
<keyword evidence="2 6" id="KW-0031">Aminopeptidase</keyword>
<dbReference type="NCBIfam" id="TIGR00500">
    <property type="entry name" value="met_pdase_I"/>
    <property type="match status" value="1"/>
</dbReference>
<comment type="cofactor">
    <cofactor evidence="6">
        <name>Co(2+)</name>
        <dbReference type="ChEBI" id="CHEBI:48828"/>
    </cofactor>
    <cofactor evidence="6">
        <name>Zn(2+)</name>
        <dbReference type="ChEBI" id="CHEBI:29105"/>
    </cofactor>
    <cofactor evidence="6">
        <name>Mn(2+)</name>
        <dbReference type="ChEBI" id="CHEBI:29035"/>
    </cofactor>
    <cofactor evidence="6">
        <name>Fe(2+)</name>
        <dbReference type="ChEBI" id="CHEBI:29033"/>
    </cofactor>
    <text evidence="6">Binds 2 divalent metal cations per subunit. Has a high-affinity and a low affinity metal-binding site. The true nature of the physiological cofactor is under debate. The enzyme is active with cobalt, zinc, manganese or divalent iron ions. Most likely, methionine aminopeptidases function as mononuclear Fe(2+)-metalloproteases under physiological conditions, and the catalytically relevant metal-binding site has been assigned to the histidine-containing high-affinity site.</text>
</comment>
<feature type="binding site" evidence="6">
    <location>
        <position position="82"/>
    </location>
    <ligand>
        <name>substrate</name>
    </ligand>
</feature>
<feature type="binding site" evidence="6">
    <location>
        <position position="110"/>
    </location>
    <ligand>
        <name>a divalent metal cation</name>
        <dbReference type="ChEBI" id="CHEBI:60240"/>
        <label>2</label>
        <note>catalytic</note>
    </ligand>
</feature>
<evidence type="ECO:0000256" key="6">
    <source>
        <dbReference type="HAMAP-Rule" id="MF_01974"/>
    </source>
</evidence>
<evidence type="ECO:0000256" key="1">
    <source>
        <dbReference type="ARBA" id="ARBA00002521"/>
    </source>
</evidence>
<evidence type="ECO:0000313" key="10">
    <source>
        <dbReference type="Proteomes" id="UP000176700"/>
    </source>
</evidence>
<dbReference type="HAMAP" id="MF_01974">
    <property type="entry name" value="MetAP_1"/>
    <property type="match status" value="1"/>
</dbReference>
<dbReference type="GO" id="GO:0005829">
    <property type="term" value="C:cytosol"/>
    <property type="evidence" value="ECO:0007669"/>
    <property type="project" value="TreeGrafter"/>
</dbReference>
<organism evidence="9 10">
    <name type="scientific">Candidatus Ryanbacteria bacterium RIFCSPHIGHO2_01_45_13</name>
    <dbReference type="NCBI Taxonomy" id="1802112"/>
    <lineage>
        <taxon>Bacteria</taxon>
        <taxon>Candidatus Ryaniibacteriota</taxon>
    </lineage>
</organism>
<dbReference type="PRINTS" id="PR00599">
    <property type="entry name" value="MAPEPTIDASE"/>
</dbReference>
<name>A0A1G2FWL2_9BACT</name>
<dbReference type="Proteomes" id="UP000176700">
    <property type="component" value="Unassembled WGS sequence"/>
</dbReference>
<evidence type="ECO:0000256" key="7">
    <source>
        <dbReference type="RuleBase" id="RU003653"/>
    </source>
</evidence>
<feature type="binding site" evidence="6">
    <location>
        <position position="237"/>
    </location>
    <ligand>
        <name>a divalent metal cation</name>
        <dbReference type="ChEBI" id="CHEBI:60240"/>
        <label>1</label>
    </ligand>
</feature>
<evidence type="ECO:0000256" key="4">
    <source>
        <dbReference type="ARBA" id="ARBA00022723"/>
    </source>
</evidence>
<reference evidence="9 10" key="1">
    <citation type="journal article" date="2016" name="Nat. Commun.">
        <title>Thousands of microbial genomes shed light on interconnected biogeochemical processes in an aquifer system.</title>
        <authorList>
            <person name="Anantharaman K."/>
            <person name="Brown C.T."/>
            <person name="Hug L.A."/>
            <person name="Sharon I."/>
            <person name="Castelle C.J."/>
            <person name="Probst A.J."/>
            <person name="Thomas B.C."/>
            <person name="Singh A."/>
            <person name="Wilkins M.J."/>
            <person name="Karaoz U."/>
            <person name="Brodie E.L."/>
            <person name="Williams K.H."/>
            <person name="Hubbard S.S."/>
            <person name="Banfield J.F."/>
        </authorList>
    </citation>
    <scope>NUCLEOTIDE SEQUENCE [LARGE SCALE GENOMIC DNA]</scope>
</reference>
<dbReference type="InterPro" id="IPR001714">
    <property type="entry name" value="Pept_M24_MAP"/>
</dbReference>
<keyword evidence="3 6" id="KW-0645">Protease</keyword>
<dbReference type="GO" id="GO:0046872">
    <property type="term" value="F:metal ion binding"/>
    <property type="evidence" value="ECO:0007669"/>
    <property type="project" value="UniProtKB-UniRule"/>
</dbReference>
<feature type="binding site" evidence="6">
    <location>
        <position position="99"/>
    </location>
    <ligand>
        <name>a divalent metal cation</name>
        <dbReference type="ChEBI" id="CHEBI:60240"/>
        <label>1</label>
    </ligand>
</feature>
<dbReference type="AlphaFoldDB" id="A0A1G2FWL2"/>